<organism evidence="1 2">
    <name type="scientific">Sedimentitalea todarodis</name>
    <dbReference type="NCBI Taxonomy" id="1631240"/>
    <lineage>
        <taxon>Bacteria</taxon>
        <taxon>Pseudomonadati</taxon>
        <taxon>Pseudomonadota</taxon>
        <taxon>Alphaproteobacteria</taxon>
        <taxon>Rhodobacterales</taxon>
        <taxon>Paracoccaceae</taxon>
        <taxon>Sedimentitalea</taxon>
    </lineage>
</organism>
<proteinExistence type="predicted"/>
<keyword evidence="2" id="KW-1185">Reference proteome</keyword>
<dbReference type="EMBL" id="JASMWN010000008">
    <property type="protein sequence ID" value="MDU9004591.1"/>
    <property type="molecule type" value="Genomic_DNA"/>
</dbReference>
<comment type="caution">
    <text evidence="1">The sequence shown here is derived from an EMBL/GenBank/DDBJ whole genome shotgun (WGS) entry which is preliminary data.</text>
</comment>
<evidence type="ECO:0000313" key="2">
    <source>
        <dbReference type="Proteomes" id="UP001255416"/>
    </source>
</evidence>
<accession>A0ABU3VEJ1</accession>
<gene>
    <name evidence="1" type="ORF">QO231_12100</name>
</gene>
<sequence>MTTIHSTISNDVFPTELTDPNKIVTEYQSYTLIPRLGPLSYAYIKKAARRRLWYMNRTLVLLNMVATYKATWKVKPDLQSLALGAMVTTGHTAPGVNTDPAIVRRVPTSDERRMIGPRVLMNNVRRLPDRPTAAPAGGVVAASPMADLRIGLQSESDRDILGIFRESNPVIDRLVATGRLLDDKGDINDELVDMDPMGRLSAIIEAAPAPESEASAFISSVSKSVTVDALAHDRSLSPVAKVAKANSALQDRVAASVADSVAQLDMLMGVATYDDAPIVDSREWAFLRRERVEILLSPPKFRGPLSVNSVAPNSELTLTDSQSTTSQTFDISASQSARTSGQNMLISNQIREKLGTLHDFGSNLGQTMSEQGYEKDNSKGEKRTIIEQTLSEISETNAATTISSSTVGASSVREYKTRGNDTNFATTEVSFEVFSSVQVTHFLDGIGAVWCPRIKNPYGMLRQTINDYEAQVRSDYVVENHVTDPAEPLPTYEGFAPVPGDAKKISGDDIEDDTEFTYLVTIALRDQDKAQGYFLDDNVTYELIQESEWDENELDADQYDILPPVVKEYVPNSHITIETTLKVHEEPWGWNPSWVWVRVTVNKFKYTASYLQQLEDYMNTVGQLNPARRSAVEAQAKRYARLKKEELIRRYADNPAELREYTFIALMRQMFGNGKNWSYYHGIIKTCINWDRAQIQPEPAKPEHLAADGLSPFHFLNVVAVRFFLPIHEGSEDAFFEAVSNTLDTNWKQLFAKVKTYVDLQRDKVDTMTERMNEADIQELTLDAYDSELVLGRHLEAVLSKTTFLES</sequence>
<protein>
    <submittedName>
        <fullName evidence="1">Uncharacterized protein</fullName>
    </submittedName>
</protein>
<evidence type="ECO:0000313" key="1">
    <source>
        <dbReference type="EMBL" id="MDU9004591.1"/>
    </source>
</evidence>
<name>A0ABU3VEJ1_9RHOB</name>
<dbReference type="Proteomes" id="UP001255416">
    <property type="component" value="Unassembled WGS sequence"/>
</dbReference>
<reference evidence="2" key="1">
    <citation type="submission" date="2023-05" db="EMBL/GenBank/DDBJ databases">
        <title>Sedimentitalea sp. nov. JM2-8.</title>
        <authorList>
            <person name="Huang J."/>
        </authorList>
    </citation>
    <scope>NUCLEOTIDE SEQUENCE [LARGE SCALE GENOMIC DNA]</scope>
    <source>
        <strain evidence="2">KHS03</strain>
    </source>
</reference>
<dbReference type="RefSeq" id="WP_316776452.1">
    <property type="nucleotide sequence ID" value="NZ_JASMWN010000008.1"/>
</dbReference>